<sequence length="351" mass="37481">MLSPRSDGQARCPPVNRRELPVSRAIIRRVGLAPPSRPRPSFPPRSQGCPVAPSSRRVPVALASAVAVAVALSGCTAAQSARPASSGTATPSASATPTPSATPAVTALSAATGGVTGGDELTVTGTGLSGATAVAFGEERGTDVEVVDDATLTVRVPASVDYQTGSVAVRVLDGDELLAEAGDYAYDLVSGVDRQMQYLFQYWEDYNSDEWGDMNAVGGDCANFTSQGLIARGWEQRDDWYSRDRSATRSESWGYTPSMDAWFEENADELGATRLGMDDLDELAVGDIGMFDWEPNDSPNHVMTVSKVEKVDGKTKVYFVSHNLDGDYRDLDEVLGEQHPDGTAWFWSLSD</sequence>
<evidence type="ECO:0000259" key="3">
    <source>
        <dbReference type="Pfam" id="PF12671"/>
    </source>
</evidence>
<dbReference type="Pfam" id="PF12671">
    <property type="entry name" value="Amidase_6"/>
    <property type="match status" value="1"/>
</dbReference>
<reference evidence="4 5" key="1">
    <citation type="submission" date="2018-10" db="EMBL/GenBank/DDBJ databases">
        <authorList>
            <person name="Li J."/>
        </authorList>
    </citation>
    <scope>NUCLEOTIDE SEQUENCE [LARGE SCALE GENOMIC DNA]</scope>
    <source>
        <strain evidence="4 5">JCM 30549</strain>
    </source>
</reference>
<evidence type="ECO:0000259" key="2">
    <source>
        <dbReference type="Pfam" id="PF01833"/>
    </source>
</evidence>
<dbReference type="CDD" id="cd00102">
    <property type="entry name" value="IPT"/>
    <property type="match status" value="1"/>
</dbReference>
<dbReference type="GO" id="GO:0005975">
    <property type="term" value="P:carbohydrate metabolic process"/>
    <property type="evidence" value="ECO:0007669"/>
    <property type="project" value="UniProtKB-ARBA"/>
</dbReference>
<protein>
    <recommendedName>
        <fullName evidence="6">IPT/TIG domain-containing protein</fullName>
    </recommendedName>
</protein>
<feature type="domain" description="Putative amidase" evidence="3">
    <location>
        <begin position="195"/>
        <end position="341"/>
    </location>
</feature>
<name>A0A3L6ZSU2_9MICO</name>
<feature type="region of interest" description="Disordered" evidence="1">
    <location>
        <begin position="1"/>
        <end position="20"/>
    </location>
</feature>
<feature type="region of interest" description="Disordered" evidence="1">
    <location>
        <begin position="79"/>
        <end position="102"/>
    </location>
</feature>
<dbReference type="Pfam" id="PF01833">
    <property type="entry name" value="TIG"/>
    <property type="match status" value="1"/>
</dbReference>
<dbReference type="InterPro" id="IPR013783">
    <property type="entry name" value="Ig-like_fold"/>
</dbReference>
<dbReference type="InterPro" id="IPR002909">
    <property type="entry name" value="IPT_dom"/>
</dbReference>
<dbReference type="Proteomes" id="UP000275395">
    <property type="component" value="Unassembled WGS sequence"/>
</dbReference>
<proteinExistence type="predicted"/>
<dbReference type="InterPro" id="IPR024301">
    <property type="entry name" value="Amidase_6"/>
</dbReference>
<dbReference type="AlphaFoldDB" id="A0A3L6ZSU2"/>
<feature type="domain" description="IPT/TIG" evidence="2">
    <location>
        <begin position="103"/>
        <end position="175"/>
    </location>
</feature>
<dbReference type="Gene3D" id="2.60.40.10">
    <property type="entry name" value="Immunoglobulins"/>
    <property type="match status" value="1"/>
</dbReference>
<dbReference type="SUPFAM" id="SSF81296">
    <property type="entry name" value="E set domains"/>
    <property type="match status" value="1"/>
</dbReference>
<dbReference type="EMBL" id="RCUW01000001">
    <property type="protein sequence ID" value="RLP71023.1"/>
    <property type="molecule type" value="Genomic_DNA"/>
</dbReference>
<evidence type="ECO:0000256" key="1">
    <source>
        <dbReference type="SAM" id="MobiDB-lite"/>
    </source>
</evidence>
<feature type="region of interest" description="Disordered" evidence="1">
    <location>
        <begin position="30"/>
        <end position="53"/>
    </location>
</feature>
<accession>A0A3L6ZSU2</accession>
<evidence type="ECO:0000313" key="4">
    <source>
        <dbReference type="EMBL" id="RLP71023.1"/>
    </source>
</evidence>
<dbReference type="InterPro" id="IPR014756">
    <property type="entry name" value="Ig_E-set"/>
</dbReference>
<feature type="compositionally biased region" description="Low complexity" evidence="1">
    <location>
        <begin position="80"/>
        <end position="102"/>
    </location>
</feature>
<evidence type="ECO:0008006" key="6">
    <source>
        <dbReference type="Google" id="ProtNLM"/>
    </source>
</evidence>
<gene>
    <name evidence="4" type="ORF">D9V30_00935</name>
</gene>
<evidence type="ECO:0000313" key="5">
    <source>
        <dbReference type="Proteomes" id="UP000275395"/>
    </source>
</evidence>
<organism evidence="4 5">
    <name type="scientific">Mycetocola reblochoni</name>
    <dbReference type="NCBI Taxonomy" id="331618"/>
    <lineage>
        <taxon>Bacteria</taxon>
        <taxon>Bacillati</taxon>
        <taxon>Actinomycetota</taxon>
        <taxon>Actinomycetes</taxon>
        <taxon>Micrococcales</taxon>
        <taxon>Microbacteriaceae</taxon>
        <taxon>Mycetocola</taxon>
    </lineage>
</organism>
<comment type="caution">
    <text evidence="4">The sequence shown here is derived from an EMBL/GenBank/DDBJ whole genome shotgun (WGS) entry which is preliminary data.</text>
</comment>